<dbReference type="InterPro" id="IPR007219">
    <property type="entry name" value="XnlR_reg_dom"/>
</dbReference>
<dbReference type="OrthoDB" id="25921at2759"/>
<feature type="compositionally biased region" description="Polar residues" evidence="8">
    <location>
        <begin position="693"/>
        <end position="703"/>
    </location>
</feature>
<dbReference type="PANTHER" id="PTHR47782">
    <property type="entry name" value="ZN(II)2CYS6 TRANSCRIPTION FACTOR (EUROFUNG)-RELATED"/>
    <property type="match status" value="1"/>
</dbReference>
<keyword evidence="6" id="KW-0804">Transcription</keyword>
<dbReference type="GO" id="GO:0008270">
    <property type="term" value="F:zinc ion binding"/>
    <property type="evidence" value="ECO:0007669"/>
    <property type="project" value="InterPro"/>
</dbReference>
<keyword evidence="2" id="KW-0479">Metal-binding</keyword>
<dbReference type="AlphaFoldDB" id="A0A2I2GAY1"/>
<proteinExistence type="predicted"/>
<dbReference type="InterPro" id="IPR036864">
    <property type="entry name" value="Zn2-C6_fun-type_DNA-bd_sf"/>
</dbReference>
<evidence type="ECO:0000256" key="6">
    <source>
        <dbReference type="ARBA" id="ARBA00023163"/>
    </source>
</evidence>
<keyword evidence="11" id="KW-1185">Reference proteome</keyword>
<reference evidence="10 11" key="1">
    <citation type="submission" date="2016-12" db="EMBL/GenBank/DDBJ databases">
        <title>The genomes of Aspergillus section Nigri reveals drivers in fungal speciation.</title>
        <authorList>
            <consortium name="DOE Joint Genome Institute"/>
            <person name="Vesth T.C."/>
            <person name="Nybo J."/>
            <person name="Theobald S."/>
            <person name="Brandl J."/>
            <person name="Frisvad J.C."/>
            <person name="Nielsen K.F."/>
            <person name="Lyhne E.K."/>
            <person name="Kogle M.E."/>
            <person name="Kuo A."/>
            <person name="Riley R."/>
            <person name="Clum A."/>
            <person name="Nolan M."/>
            <person name="Lipzen A."/>
            <person name="Salamov A."/>
            <person name="Henrissat B."/>
            <person name="Wiebenga A."/>
            <person name="De Vries R.P."/>
            <person name="Grigoriev I.V."/>
            <person name="Mortensen U.H."/>
            <person name="Andersen M.R."/>
            <person name="Baker S.E."/>
        </authorList>
    </citation>
    <scope>NUCLEOTIDE SEQUENCE [LARGE SCALE GENOMIC DNA]</scope>
    <source>
        <strain evidence="10 11">IBT 23096</strain>
    </source>
</reference>
<evidence type="ECO:0000313" key="10">
    <source>
        <dbReference type="EMBL" id="PLB50044.1"/>
    </source>
</evidence>
<dbReference type="SMART" id="SM00906">
    <property type="entry name" value="Fungal_trans"/>
    <property type="match status" value="1"/>
</dbReference>
<dbReference type="GO" id="GO:0006351">
    <property type="term" value="P:DNA-templated transcription"/>
    <property type="evidence" value="ECO:0007669"/>
    <property type="project" value="InterPro"/>
</dbReference>
<organism evidence="10 11">
    <name type="scientific">Aspergillus steynii IBT 23096</name>
    <dbReference type="NCBI Taxonomy" id="1392250"/>
    <lineage>
        <taxon>Eukaryota</taxon>
        <taxon>Fungi</taxon>
        <taxon>Dikarya</taxon>
        <taxon>Ascomycota</taxon>
        <taxon>Pezizomycotina</taxon>
        <taxon>Eurotiomycetes</taxon>
        <taxon>Eurotiomycetidae</taxon>
        <taxon>Eurotiales</taxon>
        <taxon>Aspergillaceae</taxon>
        <taxon>Aspergillus</taxon>
        <taxon>Aspergillus subgen. Circumdati</taxon>
    </lineage>
</organism>
<dbReference type="CDD" id="cd12148">
    <property type="entry name" value="fungal_TF_MHR"/>
    <property type="match status" value="1"/>
</dbReference>
<name>A0A2I2GAY1_9EURO</name>
<comment type="subcellular location">
    <subcellularLocation>
        <location evidence="1">Nucleus</location>
    </subcellularLocation>
</comment>
<dbReference type="InterPro" id="IPR052202">
    <property type="entry name" value="Yeast_MetPath_Reg"/>
</dbReference>
<evidence type="ECO:0000256" key="3">
    <source>
        <dbReference type="ARBA" id="ARBA00022833"/>
    </source>
</evidence>
<evidence type="ECO:0000256" key="4">
    <source>
        <dbReference type="ARBA" id="ARBA00023015"/>
    </source>
</evidence>
<dbReference type="Proteomes" id="UP000234275">
    <property type="component" value="Unassembled WGS sequence"/>
</dbReference>
<dbReference type="GO" id="GO:0045944">
    <property type="term" value="P:positive regulation of transcription by RNA polymerase II"/>
    <property type="evidence" value="ECO:0007669"/>
    <property type="project" value="TreeGrafter"/>
</dbReference>
<dbReference type="CDD" id="cd00067">
    <property type="entry name" value="GAL4"/>
    <property type="match status" value="1"/>
</dbReference>
<feature type="domain" description="Zn(2)-C6 fungal-type" evidence="9">
    <location>
        <begin position="18"/>
        <end position="48"/>
    </location>
</feature>
<dbReference type="RefSeq" id="XP_024705346.1">
    <property type="nucleotide sequence ID" value="XM_024846544.1"/>
</dbReference>
<evidence type="ECO:0000256" key="7">
    <source>
        <dbReference type="ARBA" id="ARBA00023242"/>
    </source>
</evidence>
<evidence type="ECO:0000259" key="9">
    <source>
        <dbReference type="PROSITE" id="PS50048"/>
    </source>
</evidence>
<evidence type="ECO:0000256" key="1">
    <source>
        <dbReference type="ARBA" id="ARBA00004123"/>
    </source>
</evidence>
<dbReference type="GO" id="GO:0043565">
    <property type="term" value="F:sequence-specific DNA binding"/>
    <property type="evidence" value="ECO:0007669"/>
    <property type="project" value="TreeGrafter"/>
</dbReference>
<dbReference type="Pfam" id="PF00172">
    <property type="entry name" value="Zn_clus"/>
    <property type="match status" value="1"/>
</dbReference>
<dbReference type="Gene3D" id="4.10.240.10">
    <property type="entry name" value="Zn(2)-C6 fungal-type DNA-binding domain"/>
    <property type="match status" value="1"/>
</dbReference>
<dbReference type="PROSITE" id="PS50048">
    <property type="entry name" value="ZN2_CY6_FUNGAL_2"/>
    <property type="match status" value="1"/>
</dbReference>
<dbReference type="GeneID" id="36554243"/>
<feature type="region of interest" description="Disordered" evidence="8">
    <location>
        <begin position="122"/>
        <end position="146"/>
    </location>
</feature>
<accession>A0A2I2GAY1</accession>
<keyword evidence="3" id="KW-0862">Zinc</keyword>
<keyword evidence="5" id="KW-0238">DNA-binding</keyword>
<gene>
    <name evidence="10" type="ORF">P170DRAFT_404756</name>
</gene>
<dbReference type="GO" id="GO:0000981">
    <property type="term" value="F:DNA-binding transcription factor activity, RNA polymerase II-specific"/>
    <property type="evidence" value="ECO:0007669"/>
    <property type="project" value="InterPro"/>
</dbReference>
<sequence>MPPEDGASAQPPRKVRSACRRCRQKRVKCDGTIPACGNCARAKVPCVDVHGGNNDLSIPRDFAVRCCARIKWLEQQICSLYPEFDLSQGPRVNVDFMERLSSQGSSRVGSDVSDIQLRSSVDVPVESAEEDTNNKRPHAAMEEEVDRPISAKARSVAIDLGMLSLQSDSRQKYYLGSSSGLFFTRLVGLDSELLSANPTSLTTVQSRRIAPLHISNEIYQSLYSRLSKELPSPEDARVLLEIYFQYIHIDHPFLHPASLVRAYNALRSCIQRGYHGSVDRNGWIHNADPFPYNGKIDMLADKKYTPISVFTAVFHVFMAMSLAATVLTRKKNYDFSPSRFHRMAMSTASECFSSISTPALQAILLLAVQSTIEPAGISVWTLSHLAMSHCVDLGLHREPSDNSKTSSCANTVRRFIFYTIYSLDRSISTIQGRPLGIRDETFDVRPPTAADIPDMLTVPGNELAVRLPSPQHLALSICRFTLDQHISEIKILFYHLPTQSRSFVWPTGLSDIQARIKSDLDCWLADVSGILPTADMEEDEVLKLHYEKMRHEQLYHSTVALLFQPSQVFPSPTHDALSLCYHSSSKRLQIYDILGSREMLYYSWRNIHGIFSSGATIVYCAWASRGLQGMVPFSKLMRDLRICSNHLSIGSQWWPSVRDGKESFEKMIDVVTKHLNHLHEPSLPTRQRRRGSRSQLDLGQSGDSEAGKADSNISAPLFDGNFDFSSLPFDPIFDELDVMPIESAMESFMAEYLHDDWGWDPFSGPGPSDSHAGP</sequence>
<evidence type="ECO:0000313" key="11">
    <source>
        <dbReference type="Proteomes" id="UP000234275"/>
    </source>
</evidence>
<keyword evidence="4" id="KW-0805">Transcription regulation</keyword>
<dbReference type="GO" id="GO:0005634">
    <property type="term" value="C:nucleus"/>
    <property type="evidence" value="ECO:0007669"/>
    <property type="project" value="UniProtKB-SubCell"/>
</dbReference>
<dbReference type="STRING" id="1392250.A0A2I2GAY1"/>
<evidence type="ECO:0000256" key="2">
    <source>
        <dbReference type="ARBA" id="ARBA00022723"/>
    </source>
</evidence>
<dbReference type="InterPro" id="IPR001138">
    <property type="entry name" value="Zn2Cys6_DnaBD"/>
</dbReference>
<evidence type="ECO:0000256" key="5">
    <source>
        <dbReference type="ARBA" id="ARBA00023125"/>
    </source>
</evidence>
<dbReference type="PANTHER" id="PTHR47782:SF1">
    <property type="entry name" value="PYRIMIDINE PATHWAY REGULATORY PROTEIN 1"/>
    <property type="match status" value="1"/>
</dbReference>
<keyword evidence="7" id="KW-0539">Nucleus</keyword>
<protein>
    <submittedName>
        <fullName evidence="10">Putative Zn(II)2Cys6 transcription factor</fullName>
    </submittedName>
</protein>
<dbReference type="SUPFAM" id="SSF57701">
    <property type="entry name" value="Zn2/Cys6 DNA-binding domain"/>
    <property type="match status" value="1"/>
</dbReference>
<dbReference type="SMART" id="SM00066">
    <property type="entry name" value="GAL4"/>
    <property type="match status" value="1"/>
</dbReference>
<dbReference type="EMBL" id="MSFO01000003">
    <property type="protein sequence ID" value="PLB50044.1"/>
    <property type="molecule type" value="Genomic_DNA"/>
</dbReference>
<evidence type="ECO:0000256" key="8">
    <source>
        <dbReference type="SAM" id="MobiDB-lite"/>
    </source>
</evidence>
<feature type="region of interest" description="Disordered" evidence="8">
    <location>
        <begin position="681"/>
        <end position="710"/>
    </location>
</feature>
<dbReference type="Pfam" id="PF04082">
    <property type="entry name" value="Fungal_trans"/>
    <property type="match status" value="1"/>
</dbReference>
<dbReference type="PROSITE" id="PS00463">
    <property type="entry name" value="ZN2_CY6_FUNGAL_1"/>
    <property type="match status" value="1"/>
</dbReference>
<comment type="caution">
    <text evidence="10">The sequence shown here is derived from an EMBL/GenBank/DDBJ whole genome shotgun (WGS) entry which is preliminary data.</text>
</comment>
<dbReference type="VEuPathDB" id="FungiDB:P170DRAFT_404756"/>